<name>A0A2U1E280_9FIRM</name>
<keyword evidence="5" id="KW-0067">ATP-binding</keyword>
<evidence type="ECO:0000256" key="4">
    <source>
        <dbReference type="ARBA" id="ARBA00022741"/>
    </source>
</evidence>
<evidence type="ECO:0000256" key="2">
    <source>
        <dbReference type="ARBA" id="ARBA00012829"/>
    </source>
</evidence>
<evidence type="ECO:0000256" key="1">
    <source>
        <dbReference type="ARBA" id="ARBA00008226"/>
    </source>
</evidence>
<dbReference type="GO" id="GO:0004820">
    <property type="term" value="F:glycine-tRNA ligase activity"/>
    <property type="evidence" value="ECO:0007669"/>
    <property type="project" value="UniProtKB-EC"/>
</dbReference>
<gene>
    <name evidence="9" type="ORF">C7381_10763</name>
</gene>
<sequence>MSKFLMEIITNPMDAVTFQNIEEDIREYLRSSDFNSFFRTEDLNIFVNQTRIVIWANLFGEKLNEKLTELIPSILRGVESPNQMRWDTGSITFFSPIINILSLLDDELIDVEIEGVKSRKVSLVNLFDEIEIESIDDYFDKIDKYVGFNEAERVNKIRNQVLKIAASLGKKFNINRDKLIKIAKIIENPQFLSANFDDKYYDLPEEFVFNIINKYDACIPLIFEDGKISDSYIIVYNKNKNSEKVKNMYEKSLNYDLGLIEEVFEKDSIVPLKEYVPRLNWISKFDQLGNLYDKTTRVKMFVEKVADNLSLAKEMEKDLYVAADLLKADLATRTVKKYPQLKGVVAKTMLEKEGYESVIGEAILEQYLPGIMNRMPESSIGYILAIVDRYDDIVGLLISDEYNMRLVKSKIDEILSLIINSKLEISVATLTRIALYVYTEESIGAFDYNKVEKIVEDLFMQRYKNILRGLGVKADLMSDDVLSCEECFGNLTEKLLEISEEANEEEISLLKNLFRIRNLVMTSESMDYESSEAERRLSELLGDDVINEVGDNFISFLKNNKNVLQDLFDFYDNGGYVTDYSKKLQTELKNRWF</sequence>
<comment type="similarity">
    <text evidence="1">Belongs to the class-II aminoacyl-tRNA synthetase family.</text>
</comment>
<keyword evidence="3" id="KW-0436">Ligase</keyword>
<keyword evidence="6" id="KW-0648">Protein biosynthesis</keyword>
<comment type="caution">
    <text evidence="9">The sequence shown here is derived from an EMBL/GenBank/DDBJ whole genome shotgun (WGS) entry which is preliminary data.</text>
</comment>
<proteinExistence type="inferred from homology"/>
<dbReference type="PANTHER" id="PTHR30075">
    <property type="entry name" value="GLYCYL-TRNA SYNTHETASE"/>
    <property type="match status" value="1"/>
</dbReference>
<dbReference type="EC" id="6.1.1.14" evidence="2"/>
<evidence type="ECO:0000256" key="8">
    <source>
        <dbReference type="ARBA" id="ARBA00047937"/>
    </source>
</evidence>
<dbReference type="Proteomes" id="UP000245793">
    <property type="component" value="Unassembled WGS sequence"/>
</dbReference>
<dbReference type="PANTHER" id="PTHR30075:SF2">
    <property type="entry name" value="GLYCINE--TRNA LIGASE, CHLOROPLASTIC_MITOCHONDRIAL 2"/>
    <property type="match status" value="1"/>
</dbReference>
<organism evidence="9 10">
    <name type="scientific">Ezakiella coagulans</name>
    <dbReference type="NCBI Taxonomy" id="46507"/>
    <lineage>
        <taxon>Bacteria</taxon>
        <taxon>Bacillati</taxon>
        <taxon>Bacillota</taxon>
        <taxon>Tissierellia</taxon>
        <taxon>Ezakiella</taxon>
    </lineage>
</organism>
<dbReference type="RefSeq" id="WP_116480343.1">
    <property type="nucleotide sequence ID" value="NZ_QEKV01000007.1"/>
</dbReference>
<dbReference type="GO" id="GO:0005524">
    <property type="term" value="F:ATP binding"/>
    <property type="evidence" value="ECO:0007669"/>
    <property type="project" value="UniProtKB-KW"/>
</dbReference>
<keyword evidence="10" id="KW-1185">Reference proteome</keyword>
<keyword evidence="4" id="KW-0547">Nucleotide-binding</keyword>
<dbReference type="Pfam" id="PF02092">
    <property type="entry name" value="tRNA_synt_2f"/>
    <property type="match status" value="1"/>
</dbReference>
<dbReference type="PROSITE" id="PS50861">
    <property type="entry name" value="AA_TRNA_LIGASE_II_GLYAB"/>
    <property type="match status" value="1"/>
</dbReference>
<comment type="catalytic activity">
    <reaction evidence="8">
        <text>tRNA(Gly) + glycine + ATP = glycyl-tRNA(Gly) + AMP + diphosphate</text>
        <dbReference type="Rhea" id="RHEA:16013"/>
        <dbReference type="Rhea" id="RHEA-COMP:9664"/>
        <dbReference type="Rhea" id="RHEA-COMP:9683"/>
        <dbReference type="ChEBI" id="CHEBI:30616"/>
        <dbReference type="ChEBI" id="CHEBI:33019"/>
        <dbReference type="ChEBI" id="CHEBI:57305"/>
        <dbReference type="ChEBI" id="CHEBI:78442"/>
        <dbReference type="ChEBI" id="CHEBI:78522"/>
        <dbReference type="ChEBI" id="CHEBI:456215"/>
        <dbReference type="EC" id="6.1.1.14"/>
    </reaction>
</comment>
<evidence type="ECO:0000256" key="3">
    <source>
        <dbReference type="ARBA" id="ARBA00022598"/>
    </source>
</evidence>
<protein>
    <recommendedName>
        <fullName evidence="2">glycine--tRNA ligase</fullName>
        <ecNumber evidence="2">6.1.1.14</ecNumber>
    </recommendedName>
</protein>
<dbReference type="AlphaFoldDB" id="A0A2U1E280"/>
<evidence type="ECO:0000256" key="5">
    <source>
        <dbReference type="ARBA" id="ARBA00022840"/>
    </source>
</evidence>
<dbReference type="InterPro" id="IPR015944">
    <property type="entry name" value="Gly-tRNA-synth_bsu"/>
</dbReference>
<accession>A0A2U1E280</accession>
<evidence type="ECO:0000256" key="6">
    <source>
        <dbReference type="ARBA" id="ARBA00022917"/>
    </source>
</evidence>
<dbReference type="InterPro" id="IPR006194">
    <property type="entry name" value="Gly-tRNA-synth_heterodimer"/>
</dbReference>
<reference evidence="9 10" key="1">
    <citation type="submission" date="2018-04" db="EMBL/GenBank/DDBJ databases">
        <title>Genomic Encyclopedia of Type Strains, Phase IV (KMG-IV): sequencing the most valuable type-strain genomes for metagenomic binning, comparative biology and taxonomic classification.</title>
        <authorList>
            <person name="Goeker M."/>
        </authorList>
    </citation>
    <scope>NUCLEOTIDE SEQUENCE [LARGE SCALE GENOMIC DNA]</scope>
    <source>
        <strain evidence="9 10">DSM 20705</strain>
    </source>
</reference>
<dbReference type="EMBL" id="QEKV01000007">
    <property type="protein sequence ID" value="PVY94067.1"/>
    <property type="molecule type" value="Genomic_DNA"/>
</dbReference>
<dbReference type="GO" id="GO:0005829">
    <property type="term" value="C:cytosol"/>
    <property type="evidence" value="ECO:0007669"/>
    <property type="project" value="TreeGrafter"/>
</dbReference>
<dbReference type="GO" id="GO:0006426">
    <property type="term" value="P:glycyl-tRNA aminoacylation"/>
    <property type="evidence" value="ECO:0007669"/>
    <property type="project" value="InterPro"/>
</dbReference>
<keyword evidence="7 9" id="KW-0030">Aminoacyl-tRNA synthetase</keyword>
<evidence type="ECO:0000313" key="10">
    <source>
        <dbReference type="Proteomes" id="UP000245793"/>
    </source>
</evidence>
<evidence type="ECO:0000256" key="7">
    <source>
        <dbReference type="ARBA" id="ARBA00023146"/>
    </source>
</evidence>
<evidence type="ECO:0000313" key="9">
    <source>
        <dbReference type="EMBL" id="PVY94067.1"/>
    </source>
</evidence>